<dbReference type="PROSITE" id="PS51198">
    <property type="entry name" value="UVRD_HELICASE_ATP_BIND"/>
    <property type="match status" value="1"/>
</dbReference>
<comment type="catalytic activity">
    <reaction evidence="7">
        <text>Couples ATP hydrolysis with the unwinding of duplex DNA by translocating in the 3'-5' direction.</text>
        <dbReference type="EC" id="5.6.2.4"/>
    </reaction>
</comment>
<dbReference type="EMBL" id="JSAN01000069">
    <property type="protein sequence ID" value="KIC71867.1"/>
    <property type="molecule type" value="Genomic_DNA"/>
</dbReference>
<keyword evidence="6" id="KW-0413">Isomerase</keyword>
<dbReference type="PANTHER" id="PTHR11070">
    <property type="entry name" value="UVRD / RECB / PCRA DNA HELICASE FAMILY MEMBER"/>
    <property type="match status" value="1"/>
</dbReference>
<dbReference type="InterPro" id="IPR027417">
    <property type="entry name" value="P-loop_NTPase"/>
</dbReference>
<evidence type="ECO:0000313" key="14">
    <source>
        <dbReference type="Proteomes" id="UP000031465"/>
    </source>
</evidence>
<dbReference type="AlphaFoldDB" id="A0A0C1JX92"/>
<dbReference type="GO" id="GO:0005524">
    <property type="term" value="F:ATP binding"/>
    <property type="evidence" value="ECO:0007669"/>
    <property type="project" value="UniProtKB-UniRule"/>
</dbReference>
<feature type="domain" description="UvrD-like helicase ATP-binding" evidence="11">
    <location>
        <begin position="47"/>
        <end position="324"/>
    </location>
</feature>
<keyword evidence="4 10" id="KW-0347">Helicase</keyword>
<name>A0A0C1JX92_9BACT</name>
<protein>
    <recommendedName>
        <fullName evidence="8">DNA 3'-5' helicase</fullName>
        <ecNumber evidence="8">5.6.2.4</ecNumber>
    </recommendedName>
</protein>
<keyword evidence="5 10" id="KW-0067">ATP-binding</keyword>
<dbReference type="SUPFAM" id="SSF52540">
    <property type="entry name" value="P-loop containing nucleoside triphosphate hydrolases"/>
    <property type="match status" value="1"/>
</dbReference>
<dbReference type="PATRIC" id="fig|362787.3.peg.1120"/>
<sequence>MSLVKKTAVVNKRPICQPFALFLVNLILISYVNEQKLEIVSMEKELETLNPEQKHAVKLINGRVLILAGAGSGKTRVLTMRMAYLIRYLNVSPRAILGLTFTNKAAAEMRHRLANFVDSKLAKQVTLCTFHGFCMQILRQDIAKLGYTTKFSLYDEQDVQRLINMIVRDILQHEGELPSLTSTLNAIRHAKNKGISPENIEISESKWHNSFVQDVYRRLQASMRAYNAVDFDHLLSLTVELFERFPDVLEAYQERFRYMMIDEYQDTNPIQYRLASLLTSKYQNLCVVGDDDQSIYGWRGADVKNILEFEKATVIKLEQNYRSTNFILKAANAVIDHNQYRHKKKLWSEKGEGHPIEVFHTPNELEEAQVVVKRIVKMKESLNLQWKDFAILYRSNALSRQFETALMRQVWKFQNRWIQGIPYEIFGGTEFYERKEVKDLCAYLRLIINPADQEALLRIVNQPRRGIGEDSLDLLTTHNRQFQRPLWDVLKEVANQKGEGAKLIYHGKAFKGICEFTHLISEAKKRFQEGNLAENLKWLIERINYQKAIKEEVKSQQMRDFKWENIQEFVSSLAEFEQQAQLNPDLESSLENFLGNMYVDNKFNQSTKNNRHEDRVSLLTFHSAKGLEFPVCFLVGMEDHIIPHEKSMKETGIEEERRLMYVAITRAQQHLTISMAQQRKRMGKDMASRPSRFLFEIPKELLKMTDWRN</sequence>
<dbReference type="Gene3D" id="1.10.10.160">
    <property type="match status" value="1"/>
</dbReference>
<accession>A0A0C1JX92</accession>
<evidence type="ECO:0000256" key="1">
    <source>
        <dbReference type="ARBA" id="ARBA00009922"/>
    </source>
</evidence>
<dbReference type="Gene3D" id="1.10.486.10">
    <property type="entry name" value="PCRA, domain 4"/>
    <property type="match status" value="1"/>
</dbReference>
<comment type="caution">
    <text evidence="13">The sequence shown here is derived from an EMBL/GenBank/DDBJ whole genome shotgun (WGS) entry which is preliminary data.</text>
</comment>
<evidence type="ECO:0000256" key="8">
    <source>
        <dbReference type="ARBA" id="ARBA00034808"/>
    </source>
</evidence>
<evidence type="ECO:0000256" key="4">
    <source>
        <dbReference type="ARBA" id="ARBA00022806"/>
    </source>
</evidence>
<evidence type="ECO:0000256" key="6">
    <source>
        <dbReference type="ARBA" id="ARBA00023235"/>
    </source>
</evidence>
<feature type="binding site" evidence="10">
    <location>
        <begin position="68"/>
        <end position="75"/>
    </location>
    <ligand>
        <name>ATP</name>
        <dbReference type="ChEBI" id="CHEBI:30616"/>
    </ligand>
</feature>
<comment type="catalytic activity">
    <reaction evidence="9">
        <text>ATP + H2O = ADP + phosphate + H(+)</text>
        <dbReference type="Rhea" id="RHEA:13065"/>
        <dbReference type="ChEBI" id="CHEBI:15377"/>
        <dbReference type="ChEBI" id="CHEBI:15378"/>
        <dbReference type="ChEBI" id="CHEBI:30616"/>
        <dbReference type="ChEBI" id="CHEBI:43474"/>
        <dbReference type="ChEBI" id="CHEBI:456216"/>
        <dbReference type="EC" id="5.6.2.4"/>
    </reaction>
</comment>
<keyword evidence="2 10" id="KW-0547">Nucleotide-binding</keyword>
<evidence type="ECO:0000256" key="9">
    <source>
        <dbReference type="ARBA" id="ARBA00048988"/>
    </source>
</evidence>
<dbReference type="Gene3D" id="3.40.50.300">
    <property type="entry name" value="P-loop containing nucleotide triphosphate hydrolases"/>
    <property type="match status" value="2"/>
</dbReference>
<dbReference type="CDD" id="cd17932">
    <property type="entry name" value="DEXQc_UvrD"/>
    <property type="match status" value="1"/>
</dbReference>
<evidence type="ECO:0000313" key="13">
    <source>
        <dbReference type="EMBL" id="KIC71867.1"/>
    </source>
</evidence>
<dbReference type="GO" id="GO:0003677">
    <property type="term" value="F:DNA binding"/>
    <property type="evidence" value="ECO:0007669"/>
    <property type="project" value="InterPro"/>
</dbReference>
<evidence type="ECO:0000256" key="7">
    <source>
        <dbReference type="ARBA" id="ARBA00034617"/>
    </source>
</evidence>
<dbReference type="EC" id="5.6.2.4" evidence="8"/>
<dbReference type="PANTHER" id="PTHR11070:SF64">
    <property type="entry name" value="ATP-DEPENDENT DNA HELICASE REP"/>
    <property type="match status" value="1"/>
</dbReference>
<dbReference type="Pfam" id="PF00580">
    <property type="entry name" value="UvrD-helicase"/>
    <property type="match status" value="1"/>
</dbReference>
<proteinExistence type="inferred from homology"/>
<evidence type="ECO:0000256" key="5">
    <source>
        <dbReference type="ARBA" id="ARBA00022840"/>
    </source>
</evidence>
<dbReference type="Proteomes" id="UP000031465">
    <property type="component" value="Unassembled WGS sequence"/>
</dbReference>
<evidence type="ECO:0000256" key="10">
    <source>
        <dbReference type="PROSITE-ProRule" id="PRU00560"/>
    </source>
</evidence>
<evidence type="ECO:0000259" key="12">
    <source>
        <dbReference type="PROSITE" id="PS51217"/>
    </source>
</evidence>
<keyword evidence="3 10" id="KW-0378">Hydrolase</keyword>
<reference evidence="13 14" key="1">
    <citation type="journal article" date="2014" name="Mol. Biol. Evol.">
        <title>Massive expansion of Ubiquitination-related gene families within the Chlamydiae.</title>
        <authorList>
            <person name="Domman D."/>
            <person name="Collingro A."/>
            <person name="Lagkouvardos I."/>
            <person name="Gehre L."/>
            <person name="Weinmaier T."/>
            <person name="Rattei T."/>
            <person name="Subtil A."/>
            <person name="Horn M."/>
        </authorList>
    </citation>
    <scope>NUCLEOTIDE SEQUENCE [LARGE SCALE GENOMIC DNA]</scope>
    <source>
        <strain evidence="13 14">EI2</strain>
    </source>
</reference>
<organism evidence="13 14">
    <name type="scientific">Candidatus Protochlamydia amoebophila</name>
    <dbReference type="NCBI Taxonomy" id="362787"/>
    <lineage>
        <taxon>Bacteria</taxon>
        <taxon>Pseudomonadati</taxon>
        <taxon>Chlamydiota</taxon>
        <taxon>Chlamydiia</taxon>
        <taxon>Parachlamydiales</taxon>
        <taxon>Parachlamydiaceae</taxon>
        <taxon>Candidatus Protochlamydia</taxon>
    </lineage>
</organism>
<comment type="similarity">
    <text evidence="1">Belongs to the helicase family. UvrD subfamily.</text>
</comment>
<dbReference type="GO" id="GO:0000725">
    <property type="term" value="P:recombinational repair"/>
    <property type="evidence" value="ECO:0007669"/>
    <property type="project" value="TreeGrafter"/>
</dbReference>
<dbReference type="GO" id="GO:0005829">
    <property type="term" value="C:cytosol"/>
    <property type="evidence" value="ECO:0007669"/>
    <property type="project" value="TreeGrafter"/>
</dbReference>
<evidence type="ECO:0000256" key="3">
    <source>
        <dbReference type="ARBA" id="ARBA00022801"/>
    </source>
</evidence>
<dbReference type="InterPro" id="IPR014017">
    <property type="entry name" value="DNA_helicase_UvrD-like_C"/>
</dbReference>
<dbReference type="InterPro" id="IPR000212">
    <property type="entry name" value="DNA_helicase_UvrD/REP"/>
</dbReference>
<dbReference type="InterPro" id="IPR013986">
    <property type="entry name" value="DExx_box_DNA_helicase_dom_sf"/>
</dbReference>
<evidence type="ECO:0000256" key="2">
    <source>
        <dbReference type="ARBA" id="ARBA00022741"/>
    </source>
</evidence>
<dbReference type="CDD" id="cd18807">
    <property type="entry name" value="SF1_C_UvrD"/>
    <property type="match status" value="1"/>
</dbReference>
<evidence type="ECO:0000259" key="11">
    <source>
        <dbReference type="PROSITE" id="PS51198"/>
    </source>
</evidence>
<dbReference type="Pfam" id="PF13361">
    <property type="entry name" value="UvrD_C"/>
    <property type="match status" value="1"/>
</dbReference>
<dbReference type="PROSITE" id="PS51217">
    <property type="entry name" value="UVRD_HELICASE_CTER"/>
    <property type="match status" value="1"/>
</dbReference>
<dbReference type="GO" id="GO:0016887">
    <property type="term" value="F:ATP hydrolysis activity"/>
    <property type="evidence" value="ECO:0007669"/>
    <property type="project" value="RHEA"/>
</dbReference>
<dbReference type="InterPro" id="IPR014016">
    <property type="entry name" value="UvrD-like_ATP-bd"/>
</dbReference>
<gene>
    <name evidence="13" type="primary">pcrA_2</name>
    <name evidence="13" type="ORF">DB44_CW00400</name>
</gene>
<feature type="domain" description="UvrD-like helicase C-terminal" evidence="12">
    <location>
        <begin position="325"/>
        <end position="626"/>
    </location>
</feature>
<dbReference type="GO" id="GO:0043138">
    <property type="term" value="F:3'-5' DNA helicase activity"/>
    <property type="evidence" value="ECO:0007669"/>
    <property type="project" value="UniProtKB-EC"/>
</dbReference>